<evidence type="ECO:0000256" key="1">
    <source>
        <dbReference type="PROSITE-ProRule" id="PRU00169"/>
    </source>
</evidence>
<evidence type="ECO:0000259" key="2">
    <source>
        <dbReference type="PROSITE" id="PS50110"/>
    </source>
</evidence>
<name>A0A5S5CFJ1_9FLAO</name>
<dbReference type="GO" id="GO:0000160">
    <property type="term" value="P:phosphorelay signal transduction system"/>
    <property type="evidence" value="ECO:0007669"/>
    <property type="project" value="InterPro"/>
</dbReference>
<dbReference type="InterPro" id="IPR011006">
    <property type="entry name" value="CheY-like_superfamily"/>
</dbReference>
<dbReference type="InterPro" id="IPR052893">
    <property type="entry name" value="TCS_response_regulator"/>
</dbReference>
<dbReference type="Gene3D" id="3.40.50.2300">
    <property type="match status" value="1"/>
</dbReference>
<protein>
    <submittedName>
        <fullName evidence="3">Response regulator receiver domain-containing protein</fullName>
    </submittedName>
</protein>
<dbReference type="Pfam" id="PF00072">
    <property type="entry name" value="Response_reg"/>
    <property type="match status" value="1"/>
</dbReference>
<gene>
    <name evidence="3" type="ORF">BD809_101214</name>
</gene>
<sequence length="134" mass="15593">MSQKLGRICIIDDDKIYVNLVSKIIKMRALSDEILIFKNGKEAIEFFVQALPGNQKEIFPDVILLDLNMPIMDGWEFLQEFQKIKDQIVESYSLYVVSSSIDSRDVDRAKAIDFVRDYLTKPIKIKDFERILSN</sequence>
<reference evidence="3 4" key="1">
    <citation type="submission" date="2019-07" db="EMBL/GenBank/DDBJ databases">
        <title>Genomic Encyclopedia of Archaeal and Bacterial Type Strains, Phase II (KMG-II): from individual species to whole genera.</title>
        <authorList>
            <person name="Goeker M."/>
        </authorList>
    </citation>
    <scope>NUCLEOTIDE SEQUENCE [LARGE SCALE GENOMIC DNA]</scope>
    <source>
        <strain evidence="3 4">DSM 17527</strain>
    </source>
</reference>
<evidence type="ECO:0000313" key="4">
    <source>
        <dbReference type="Proteomes" id="UP000324376"/>
    </source>
</evidence>
<keyword evidence="4" id="KW-1185">Reference proteome</keyword>
<dbReference type="PANTHER" id="PTHR44520:SF2">
    <property type="entry name" value="RESPONSE REGULATOR RCP1"/>
    <property type="match status" value="1"/>
</dbReference>
<dbReference type="SUPFAM" id="SSF52172">
    <property type="entry name" value="CheY-like"/>
    <property type="match status" value="1"/>
</dbReference>
<dbReference type="OrthoDB" id="673128at2"/>
<dbReference type="InterPro" id="IPR001789">
    <property type="entry name" value="Sig_transdc_resp-reg_receiver"/>
</dbReference>
<dbReference type="PANTHER" id="PTHR44520">
    <property type="entry name" value="RESPONSE REGULATOR RCP1-RELATED"/>
    <property type="match status" value="1"/>
</dbReference>
<organism evidence="3 4">
    <name type="scientific">Aquimarina intermedia</name>
    <dbReference type="NCBI Taxonomy" id="350814"/>
    <lineage>
        <taxon>Bacteria</taxon>
        <taxon>Pseudomonadati</taxon>
        <taxon>Bacteroidota</taxon>
        <taxon>Flavobacteriia</taxon>
        <taxon>Flavobacteriales</taxon>
        <taxon>Flavobacteriaceae</taxon>
        <taxon>Aquimarina</taxon>
    </lineage>
</organism>
<dbReference type="PROSITE" id="PS50110">
    <property type="entry name" value="RESPONSE_REGULATORY"/>
    <property type="match status" value="1"/>
</dbReference>
<proteinExistence type="predicted"/>
<evidence type="ECO:0000313" key="3">
    <source>
        <dbReference type="EMBL" id="TYP77066.1"/>
    </source>
</evidence>
<keyword evidence="1" id="KW-0597">Phosphoprotein</keyword>
<comment type="caution">
    <text evidence="3">The sequence shown here is derived from an EMBL/GenBank/DDBJ whole genome shotgun (WGS) entry which is preliminary data.</text>
</comment>
<dbReference type="Proteomes" id="UP000324376">
    <property type="component" value="Unassembled WGS sequence"/>
</dbReference>
<feature type="domain" description="Response regulatory" evidence="2">
    <location>
        <begin position="7"/>
        <end position="134"/>
    </location>
</feature>
<accession>A0A5S5CFJ1</accession>
<dbReference type="AlphaFoldDB" id="A0A5S5CFJ1"/>
<dbReference type="SMART" id="SM00448">
    <property type="entry name" value="REC"/>
    <property type="match status" value="1"/>
</dbReference>
<feature type="modified residue" description="4-aspartylphosphate" evidence="1">
    <location>
        <position position="66"/>
    </location>
</feature>
<dbReference type="EMBL" id="VNHU01000001">
    <property type="protein sequence ID" value="TYP77066.1"/>
    <property type="molecule type" value="Genomic_DNA"/>
</dbReference>
<dbReference type="RefSeq" id="WP_148781091.1">
    <property type="nucleotide sequence ID" value="NZ_VNHU01000001.1"/>
</dbReference>